<dbReference type="RefSeq" id="WP_155175880.1">
    <property type="nucleotide sequence ID" value="NZ_JADNPM010000003.1"/>
</dbReference>
<comment type="caution">
    <text evidence="1">The sequence shown here is derived from an EMBL/GenBank/DDBJ whole genome shotgun (WGS) entry which is preliminary data.</text>
</comment>
<sequence length="52" mass="5758">MDKDSIAAEYALGGLSNNIFASRYISYIPNKGQLIAQIEAVLNEWNKVEKGL</sequence>
<organism evidence="1 2">
    <name type="scientific">Roseburia faecis</name>
    <dbReference type="NCBI Taxonomy" id="301302"/>
    <lineage>
        <taxon>Bacteria</taxon>
        <taxon>Bacillati</taxon>
        <taxon>Bacillota</taxon>
        <taxon>Clostridia</taxon>
        <taxon>Lachnospirales</taxon>
        <taxon>Lachnospiraceae</taxon>
        <taxon>Roseburia</taxon>
    </lineage>
</organism>
<protein>
    <submittedName>
        <fullName evidence="1">Uncharacterized protein</fullName>
    </submittedName>
</protein>
<proteinExistence type="predicted"/>
<evidence type="ECO:0000313" key="2">
    <source>
        <dbReference type="Proteomes" id="UP000446657"/>
    </source>
</evidence>
<reference evidence="1 2" key="1">
    <citation type="journal article" date="2019" name="Nat. Med.">
        <title>A library of human gut bacterial isolates paired with longitudinal multiomics data enables mechanistic microbiome research.</title>
        <authorList>
            <person name="Poyet M."/>
            <person name="Groussin M."/>
            <person name="Gibbons S.M."/>
            <person name="Avila-Pacheco J."/>
            <person name="Jiang X."/>
            <person name="Kearney S.M."/>
            <person name="Perrotta A.R."/>
            <person name="Berdy B."/>
            <person name="Zhao S."/>
            <person name="Lieberman T.D."/>
            <person name="Swanson P.K."/>
            <person name="Smith M."/>
            <person name="Roesemann S."/>
            <person name="Alexander J.E."/>
            <person name="Rich S.A."/>
            <person name="Livny J."/>
            <person name="Vlamakis H."/>
            <person name="Clish C."/>
            <person name="Bullock K."/>
            <person name="Deik A."/>
            <person name="Scott J."/>
            <person name="Pierce K.A."/>
            <person name="Xavier R.J."/>
            <person name="Alm E.J."/>
        </authorList>
    </citation>
    <scope>NUCLEOTIDE SEQUENCE [LARGE SCALE GENOMIC DNA]</scope>
    <source>
        <strain evidence="1 2">BIOML-A1</strain>
    </source>
</reference>
<gene>
    <name evidence="1" type="ORF">GMD30_05170</name>
</gene>
<name>A0A844KL56_9FIRM</name>
<accession>A0A844KL56</accession>
<dbReference type="AlphaFoldDB" id="A0A844KL56"/>
<dbReference type="EMBL" id="WNAL01000008">
    <property type="protein sequence ID" value="MTR81114.1"/>
    <property type="molecule type" value="Genomic_DNA"/>
</dbReference>
<dbReference type="Proteomes" id="UP000446657">
    <property type="component" value="Unassembled WGS sequence"/>
</dbReference>
<evidence type="ECO:0000313" key="1">
    <source>
        <dbReference type="EMBL" id="MTR81114.1"/>
    </source>
</evidence>